<dbReference type="OrthoDB" id="1436372at2759"/>
<evidence type="ECO:0008006" key="4">
    <source>
        <dbReference type="Google" id="ProtNLM"/>
    </source>
</evidence>
<accession>A0A371ERE0</accession>
<comment type="caution">
    <text evidence="2">The sequence shown here is derived from an EMBL/GenBank/DDBJ whole genome shotgun (WGS) entry which is preliminary data.</text>
</comment>
<evidence type="ECO:0000313" key="3">
    <source>
        <dbReference type="Proteomes" id="UP000257109"/>
    </source>
</evidence>
<dbReference type="EMBL" id="QJKJ01012455">
    <property type="protein sequence ID" value="RDX68625.1"/>
    <property type="molecule type" value="Genomic_DNA"/>
</dbReference>
<feature type="region of interest" description="Disordered" evidence="1">
    <location>
        <begin position="75"/>
        <end position="99"/>
    </location>
</feature>
<evidence type="ECO:0000256" key="1">
    <source>
        <dbReference type="SAM" id="MobiDB-lite"/>
    </source>
</evidence>
<dbReference type="Proteomes" id="UP000257109">
    <property type="component" value="Unassembled WGS sequence"/>
</dbReference>
<gene>
    <name evidence="2" type="ORF">CR513_52366</name>
</gene>
<dbReference type="AlphaFoldDB" id="A0A371ERE0"/>
<protein>
    <recommendedName>
        <fullName evidence="4">Retrotransposon gag domain-containing protein</fullName>
    </recommendedName>
</protein>
<reference evidence="2" key="1">
    <citation type="submission" date="2018-05" db="EMBL/GenBank/DDBJ databases">
        <title>Draft genome of Mucuna pruriens seed.</title>
        <authorList>
            <person name="Nnadi N.E."/>
            <person name="Vos R."/>
            <person name="Hasami M.H."/>
            <person name="Devisetty U.K."/>
            <person name="Aguiy J.C."/>
        </authorList>
    </citation>
    <scope>NUCLEOTIDE SEQUENCE [LARGE SCALE GENOMIC DNA]</scope>
    <source>
        <strain evidence="2">JCA_2017</strain>
    </source>
</reference>
<proteinExistence type="predicted"/>
<feature type="non-terminal residue" evidence="2">
    <location>
        <position position="1"/>
    </location>
</feature>
<feature type="compositionally biased region" description="Basic and acidic residues" evidence="1">
    <location>
        <begin position="89"/>
        <end position="99"/>
    </location>
</feature>
<evidence type="ECO:0000313" key="2">
    <source>
        <dbReference type="EMBL" id="RDX68625.1"/>
    </source>
</evidence>
<organism evidence="2 3">
    <name type="scientific">Mucuna pruriens</name>
    <name type="common">Velvet bean</name>
    <name type="synonym">Dolichos pruriens</name>
    <dbReference type="NCBI Taxonomy" id="157652"/>
    <lineage>
        <taxon>Eukaryota</taxon>
        <taxon>Viridiplantae</taxon>
        <taxon>Streptophyta</taxon>
        <taxon>Embryophyta</taxon>
        <taxon>Tracheophyta</taxon>
        <taxon>Spermatophyta</taxon>
        <taxon>Magnoliopsida</taxon>
        <taxon>eudicotyledons</taxon>
        <taxon>Gunneridae</taxon>
        <taxon>Pentapetalae</taxon>
        <taxon>rosids</taxon>
        <taxon>fabids</taxon>
        <taxon>Fabales</taxon>
        <taxon>Fabaceae</taxon>
        <taxon>Papilionoideae</taxon>
        <taxon>50 kb inversion clade</taxon>
        <taxon>NPAAA clade</taxon>
        <taxon>indigoferoid/millettioid clade</taxon>
        <taxon>Phaseoleae</taxon>
        <taxon>Mucuna</taxon>
    </lineage>
</organism>
<name>A0A371ERE0_MUCPR</name>
<keyword evidence="3" id="KW-1185">Reference proteome</keyword>
<sequence length="165" mass="19067">MTNQKPMEGENLTPQAQLGESFVLQEIMALRREMFEMQKRNTEEIETLSKENDELLSQYTWTNTGNMITRQQAEVKDAETQDAQSQREMNMRSKAERSYPKKPRLMKNPFVDGIIDTPCLQGGGICPWTNEHIDVYITQVNLFKNNDIILCRAFTTSLKGATLNW</sequence>